<keyword evidence="4" id="KW-1185">Reference proteome</keyword>
<reference evidence="3 4" key="1">
    <citation type="submission" date="2020-04" db="EMBL/GenBank/DDBJ databases">
        <title>Pseudomonas crami sp. nov., a novel proteolytic bacterial species isolated from cream.</title>
        <authorList>
            <person name="Hofmann K."/>
            <person name="Woller A."/>
            <person name="Huptas C."/>
            <person name="Wenning M."/>
            <person name="Scherer S."/>
            <person name="Doll E.V."/>
        </authorList>
    </citation>
    <scope>NUCLEOTIDE SEQUENCE [LARGE SCALE GENOMIC DNA]</scope>
    <source>
        <strain evidence="3 4">WS 5096</strain>
    </source>
</reference>
<name>A0ABR6TH97_9PSED</name>
<organism evidence="3 4">
    <name type="scientific">Pseudomonas cremoris</name>
    <dbReference type="NCBI Taxonomy" id="2724178"/>
    <lineage>
        <taxon>Bacteria</taxon>
        <taxon>Pseudomonadati</taxon>
        <taxon>Pseudomonadota</taxon>
        <taxon>Gammaproteobacteria</taxon>
        <taxon>Pseudomonadales</taxon>
        <taxon>Pseudomonadaceae</taxon>
        <taxon>Pseudomonas</taxon>
    </lineage>
</organism>
<evidence type="ECO:0000313" key="3">
    <source>
        <dbReference type="EMBL" id="MBC2385327.1"/>
    </source>
</evidence>
<evidence type="ECO:0000256" key="2">
    <source>
        <dbReference type="SAM" id="MobiDB-lite"/>
    </source>
</evidence>
<dbReference type="RefSeq" id="WP_185710778.1">
    <property type="nucleotide sequence ID" value="NZ_JAAXCZ010000026.1"/>
</dbReference>
<evidence type="ECO:0000313" key="4">
    <source>
        <dbReference type="Proteomes" id="UP000534677"/>
    </source>
</evidence>
<proteinExistence type="predicted"/>
<feature type="region of interest" description="Disordered" evidence="2">
    <location>
        <begin position="163"/>
        <end position="187"/>
    </location>
</feature>
<evidence type="ECO:0000256" key="1">
    <source>
        <dbReference type="SAM" id="Coils"/>
    </source>
</evidence>
<sequence length="187" mass="21307">MDPRTITPDGTKAEKAAMDLQEAQTALIENTTLSEQYSTAFEALLAGKHDQIENLQESLTELIEQQERTLNQEIATRPGLISLPGAKAKWQLKVDKVEERLATLHQRLEHVKEMSEATNIHGPILHDLVAKKLRREEPDLVERWEKQREEERKAAAEKRKVLKQEALQEKGKARPLGHAISLNRSLE</sequence>
<keyword evidence="1" id="KW-0175">Coiled coil</keyword>
<gene>
    <name evidence="3" type="ORF">HF209_30695</name>
</gene>
<dbReference type="InterPro" id="IPR050043">
    <property type="entry name" value="KfrC-like_dom"/>
</dbReference>
<dbReference type="Proteomes" id="UP000534677">
    <property type="component" value="Unassembled WGS sequence"/>
</dbReference>
<feature type="coiled-coil region" evidence="1">
    <location>
        <begin position="45"/>
        <end position="114"/>
    </location>
</feature>
<dbReference type="EMBL" id="JAAXCZ010000026">
    <property type="protein sequence ID" value="MBC2385327.1"/>
    <property type="molecule type" value="Genomic_DNA"/>
</dbReference>
<feature type="compositionally biased region" description="Basic and acidic residues" evidence="2">
    <location>
        <begin position="163"/>
        <end position="172"/>
    </location>
</feature>
<comment type="caution">
    <text evidence="3">The sequence shown here is derived from an EMBL/GenBank/DDBJ whole genome shotgun (WGS) entry which is preliminary data.</text>
</comment>
<protein>
    <submittedName>
        <fullName evidence="3">Uncharacterized protein</fullName>
    </submittedName>
</protein>
<accession>A0ABR6TH97</accession>
<dbReference type="NCBIfam" id="NF042916">
    <property type="entry name" value="IncP_KfrC_dom"/>
    <property type="match status" value="1"/>
</dbReference>